<evidence type="ECO:0000259" key="3">
    <source>
        <dbReference type="Pfam" id="PF00535"/>
    </source>
</evidence>
<dbReference type="InterPro" id="IPR001173">
    <property type="entry name" value="Glyco_trans_2-like"/>
</dbReference>
<sequence>MSEIIILSIVIPCYNSESFLKRTLSIFKEQGLDNCELVLVDDGSTDSTLSIMKKFEQKNYQENINVITQKNAGVSVARNNGVKAARGKYIYFFDSDDQLEIGTLKFFLDKIQKNKNVSLFSFAYRKRIKGKSNKIYKMEIGNSSELIYMRNDALKKYFLKQFPINISSIIFEKNFLLKNEIWFSSGVRIGEDSEFIIRALLCCKDIYYSNKVCFNYDIRENSVTGGYYAYTRDDFNSFLLKKNILKNYQGSEFKKEINYFLDNFYLSGLLRYLKMNGYDYKINRAFIENKYIFNESVARGSGIRCFIFHLFRFVPIRLLLFFCKGRGIF</sequence>
<dbReference type="Pfam" id="PF00535">
    <property type="entry name" value="Glycos_transf_2"/>
    <property type="match status" value="1"/>
</dbReference>
<evidence type="ECO:0000256" key="2">
    <source>
        <dbReference type="ARBA" id="ARBA00022679"/>
    </source>
</evidence>
<dbReference type="InterPro" id="IPR029044">
    <property type="entry name" value="Nucleotide-diphossugar_trans"/>
</dbReference>
<evidence type="ECO:0000313" key="5">
    <source>
        <dbReference type="Proteomes" id="UP000051886"/>
    </source>
</evidence>
<accession>A0A0R2LM53</accession>
<protein>
    <recommendedName>
        <fullName evidence="3">Glycosyltransferase 2-like domain-containing protein</fullName>
    </recommendedName>
</protein>
<dbReference type="GO" id="GO:0016757">
    <property type="term" value="F:glycosyltransferase activity"/>
    <property type="evidence" value="ECO:0007669"/>
    <property type="project" value="UniProtKB-KW"/>
</dbReference>
<reference evidence="4 5" key="1">
    <citation type="journal article" date="2015" name="Genome Announc.">
        <title>Expanding the biotechnology potential of lactobacilli through comparative genomics of 213 strains and associated genera.</title>
        <authorList>
            <person name="Sun Z."/>
            <person name="Harris H.M."/>
            <person name="McCann A."/>
            <person name="Guo C."/>
            <person name="Argimon S."/>
            <person name="Zhang W."/>
            <person name="Yang X."/>
            <person name="Jeffery I.B."/>
            <person name="Cooney J.C."/>
            <person name="Kagawa T.F."/>
            <person name="Liu W."/>
            <person name="Song Y."/>
            <person name="Salvetti E."/>
            <person name="Wrobel A."/>
            <person name="Rasinkangas P."/>
            <person name="Parkhill J."/>
            <person name="Rea M.C."/>
            <person name="O'Sullivan O."/>
            <person name="Ritari J."/>
            <person name="Douillard F.P."/>
            <person name="Paul Ross R."/>
            <person name="Yang R."/>
            <person name="Briner A.E."/>
            <person name="Felis G.E."/>
            <person name="de Vos W.M."/>
            <person name="Barrangou R."/>
            <person name="Klaenhammer T.R."/>
            <person name="Caufield P.W."/>
            <person name="Cui Y."/>
            <person name="Zhang H."/>
            <person name="O'Toole P.W."/>
        </authorList>
    </citation>
    <scope>NUCLEOTIDE SEQUENCE [LARGE SCALE GENOMIC DNA]</scope>
    <source>
        <strain evidence="4 5">NBRC 103219</strain>
    </source>
</reference>
<comment type="caution">
    <text evidence="4">The sequence shown here is derived from an EMBL/GenBank/DDBJ whole genome shotgun (WGS) entry which is preliminary data.</text>
</comment>
<dbReference type="STRING" id="449659.IV66_GL000397"/>
<keyword evidence="2" id="KW-0808">Transferase</keyword>
<organism evidence="4 5">
    <name type="scientific">Ligilactobacillus pobuzihii</name>
    <dbReference type="NCBI Taxonomy" id="449659"/>
    <lineage>
        <taxon>Bacteria</taxon>
        <taxon>Bacillati</taxon>
        <taxon>Bacillota</taxon>
        <taxon>Bacilli</taxon>
        <taxon>Lactobacillales</taxon>
        <taxon>Lactobacillaceae</taxon>
        <taxon>Ligilactobacillus</taxon>
    </lineage>
</organism>
<dbReference type="SUPFAM" id="SSF53448">
    <property type="entry name" value="Nucleotide-diphospho-sugar transferases"/>
    <property type="match status" value="1"/>
</dbReference>
<proteinExistence type="predicted"/>
<dbReference type="OrthoDB" id="396512at2"/>
<dbReference type="PANTHER" id="PTHR22916:SF51">
    <property type="entry name" value="GLYCOSYLTRANSFERASE EPSH-RELATED"/>
    <property type="match status" value="1"/>
</dbReference>
<dbReference type="PANTHER" id="PTHR22916">
    <property type="entry name" value="GLYCOSYLTRANSFERASE"/>
    <property type="match status" value="1"/>
</dbReference>
<dbReference type="EMBL" id="JQCN01000010">
    <property type="protein sequence ID" value="KRO01324.1"/>
    <property type="molecule type" value="Genomic_DNA"/>
</dbReference>
<name>A0A0R2LM53_9LACO</name>
<dbReference type="CDD" id="cd00761">
    <property type="entry name" value="Glyco_tranf_GTA_type"/>
    <property type="match status" value="1"/>
</dbReference>
<dbReference type="Proteomes" id="UP000051886">
    <property type="component" value="Unassembled WGS sequence"/>
</dbReference>
<feature type="domain" description="Glycosyltransferase 2-like" evidence="3">
    <location>
        <begin position="8"/>
        <end position="147"/>
    </location>
</feature>
<dbReference type="Gene3D" id="3.90.550.10">
    <property type="entry name" value="Spore Coat Polysaccharide Biosynthesis Protein SpsA, Chain A"/>
    <property type="match status" value="1"/>
</dbReference>
<keyword evidence="5" id="KW-1185">Reference proteome</keyword>
<dbReference type="PATRIC" id="fig|449659.4.peg.398"/>
<evidence type="ECO:0000256" key="1">
    <source>
        <dbReference type="ARBA" id="ARBA00022676"/>
    </source>
</evidence>
<evidence type="ECO:0000313" key="4">
    <source>
        <dbReference type="EMBL" id="KRO01324.1"/>
    </source>
</evidence>
<dbReference type="RefSeq" id="WP_017867122.1">
    <property type="nucleotide sequence ID" value="NZ_BJYB01000027.1"/>
</dbReference>
<dbReference type="AlphaFoldDB" id="A0A0R2LM53"/>
<gene>
    <name evidence="4" type="ORF">IV66_GL000397</name>
</gene>
<keyword evidence="1" id="KW-0328">Glycosyltransferase</keyword>